<dbReference type="PANTHER" id="PTHR30106:SF2">
    <property type="entry name" value="UPF0324 INNER MEMBRANE PROTEIN YEIH"/>
    <property type="match status" value="1"/>
</dbReference>
<evidence type="ECO:0000256" key="1">
    <source>
        <dbReference type="ARBA" id="ARBA00004651"/>
    </source>
</evidence>
<keyword evidence="5 7" id="KW-1133">Transmembrane helix</keyword>
<comment type="similarity">
    <text evidence="2">Belongs to the UPF0324 family.</text>
</comment>
<accession>A0AAE8HVD6</accession>
<keyword evidence="3" id="KW-1003">Cell membrane</keyword>
<name>A0AAE8HVD6_9HYPH</name>
<evidence type="ECO:0000256" key="6">
    <source>
        <dbReference type="ARBA" id="ARBA00023136"/>
    </source>
</evidence>
<evidence type="ECO:0000256" key="7">
    <source>
        <dbReference type="SAM" id="Phobius"/>
    </source>
</evidence>
<reference evidence="9 11" key="2">
    <citation type="submission" date="2016-10" db="EMBL/GenBank/DDBJ databases">
        <authorList>
            <person name="Varghese N."/>
            <person name="Submissions S."/>
        </authorList>
    </citation>
    <scope>NUCLEOTIDE SEQUENCE [LARGE SCALE GENOMIC DNA]</scope>
    <source>
        <strain evidence="9 11">CBMB27</strain>
    </source>
</reference>
<feature type="transmembrane region" description="Helical" evidence="7">
    <location>
        <begin position="308"/>
        <end position="328"/>
    </location>
</feature>
<evidence type="ECO:0000313" key="11">
    <source>
        <dbReference type="Proteomes" id="UP000199140"/>
    </source>
</evidence>
<organism evidence="9 11">
    <name type="scientific">Methylobacterium phyllosphaerae</name>
    <dbReference type="NCBI Taxonomy" id="418223"/>
    <lineage>
        <taxon>Bacteria</taxon>
        <taxon>Pseudomonadati</taxon>
        <taxon>Pseudomonadota</taxon>
        <taxon>Alphaproteobacteria</taxon>
        <taxon>Hyphomicrobiales</taxon>
        <taxon>Methylobacteriaceae</taxon>
        <taxon>Methylobacterium</taxon>
    </lineage>
</organism>
<feature type="transmembrane region" description="Helical" evidence="7">
    <location>
        <begin position="94"/>
        <end position="113"/>
    </location>
</feature>
<evidence type="ECO:0000256" key="4">
    <source>
        <dbReference type="ARBA" id="ARBA00022692"/>
    </source>
</evidence>
<keyword evidence="4 7" id="KW-0812">Transmembrane</keyword>
<feature type="transmembrane region" description="Helical" evidence="7">
    <location>
        <begin position="340"/>
        <end position="359"/>
    </location>
</feature>
<reference evidence="8 10" key="1">
    <citation type="submission" date="2016-04" db="EMBL/GenBank/DDBJ databases">
        <title>Complete genome sequencing and analysis of CBMB27, Methylobacterium phyllosphaerae isolated from leaf tissues of rice (Oryza sativa L.).</title>
        <authorList>
            <person name="Lee Y."/>
            <person name="Hwangbo K."/>
            <person name="Chung H."/>
            <person name="Yoo J."/>
            <person name="Kim K.Y."/>
            <person name="Sa T.M."/>
            <person name="Um Y."/>
            <person name="Madhaiyan M."/>
        </authorList>
    </citation>
    <scope>NUCLEOTIDE SEQUENCE [LARGE SCALE GENOMIC DNA]</scope>
    <source>
        <strain evidence="8 10">CBMB27</strain>
    </source>
</reference>
<sequence length="365" mass="36890">MTARMANRVAPDSAPADRAGRSFRAGAAGRLMPGLFLCLILTVMAQALQAGEEHLTGHPYVEALVLAILLGTALRTAWVPGARFKAGIAFSAKQVLEVAVVLLGASVSLGAIVASGPALLAGIVGAVALTILVSCAICRALGLPVRMALLIACGNAICGNSAIAAVAPVIGADSRDVAAAIAFTAVLGVLMVLGLPLFVPLAGFGEHQYGVLAGLTVYAVPQVLAATVPVGALATQVGTLVKLVRVLMLGPVVVVLSLIAPRLPADGARAGAPGRLGFFKLVPWFILGFLALATLRALGFIPEDWLQPLSRIAGFLTIVSMAALGLGVDVRILAQVGGRVTLGVTASLLVLLAIAVLLIRGLGVG</sequence>
<dbReference type="RefSeq" id="WP_075381654.1">
    <property type="nucleotide sequence ID" value="NZ_CP015367.1"/>
</dbReference>
<feature type="transmembrane region" description="Helical" evidence="7">
    <location>
        <begin position="177"/>
        <end position="199"/>
    </location>
</feature>
<evidence type="ECO:0000313" key="9">
    <source>
        <dbReference type="EMBL" id="SFH37957.1"/>
    </source>
</evidence>
<feature type="transmembrane region" description="Helical" evidence="7">
    <location>
        <begin position="281"/>
        <end position="302"/>
    </location>
</feature>
<comment type="subcellular location">
    <subcellularLocation>
        <location evidence="1">Cell membrane</location>
        <topology evidence="1">Multi-pass membrane protein</topology>
    </subcellularLocation>
</comment>
<feature type="transmembrane region" description="Helical" evidence="7">
    <location>
        <begin position="119"/>
        <end position="141"/>
    </location>
</feature>
<protein>
    <submittedName>
        <fullName evidence="9">Conserved hypothetical integral membrane protein</fullName>
    </submittedName>
    <submittedName>
        <fullName evidence="8">UPF0324 membrane protein</fullName>
    </submittedName>
</protein>
<gene>
    <name evidence="8" type="ORF">MCBMB27_05372</name>
    <name evidence="9" type="ORF">SAMN05192567_12244</name>
</gene>
<dbReference type="EMBL" id="FOPK01000022">
    <property type="protein sequence ID" value="SFH37957.1"/>
    <property type="molecule type" value="Genomic_DNA"/>
</dbReference>
<evidence type="ECO:0000256" key="3">
    <source>
        <dbReference type="ARBA" id="ARBA00022475"/>
    </source>
</evidence>
<keyword evidence="6 7" id="KW-0472">Membrane</keyword>
<proteinExistence type="inferred from homology"/>
<keyword evidence="10" id="KW-1185">Reference proteome</keyword>
<feature type="transmembrane region" description="Helical" evidence="7">
    <location>
        <begin position="60"/>
        <end position="82"/>
    </location>
</feature>
<dbReference type="Proteomes" id="UP000199140">
    <property type="component" value="Unassembled WGS sequence"/>
</dbReference>
<evidence type="ECO:0000256" key="2">
    <source>
        <dbReference type="ARBA" id="ARBA00007977"/>
    </source>
</evidence>
<dbReference type="Proteomes" id="UP000185487">
    <property type="component" value="Chromosome"/>
</dbReference>
<dbReference type="GO" id="GO:0005886">
    <property type="term" value="C:plasma membrane"/>
    <property type="evidence" value="ECO:0007669"/>
    <property type="project" value="UniProtKB-SubCell"/>
</dbReference>
<evidence type="ECO:0000256" key="5">
    <source>
        <dbReference type="ARBA" id="ARBA00022989"/>
    </source>
</evidence>
<feature type="transmembrane region" description="Helical" evidence="7">
    <location>
        <begin position="148"/>
        <end position="171"/>
    </location>
</feature>
<dbReference type="AlphaFoldDB" id="A0AAE8HVD6"/>
<dbReference type="EMBL" id="CP015367">
    <property type="protein sequence ID" value="APT34663.1"/>
    <property type="molecule type" value="Genomic_DNA"/>
</dbReference>
<dbReference type="PANTHER" id="PTHR30106">
    <property type="entry name" value="INNER MEMBRANE PROTEIN YEIH-RELATED"/>
    <property type="match status" value="1"/>
</dbReference>
<evidence type="ECO:0000313" key="10">
    <source>
        <dbReference type="Proteomes" id="UP000185487"/>
    </source>
</evidence>
<dbReference type="Pfam" id="PF03601">
    <property type="entry name" value="Cons_hypoth698"/>
    <property type="match status" value="1"/>
</dbReference>
<dbReference type="InterPro" id="IPR018383">
    <property type="entry name" value="UPF0324_pro"/>
</dbReference>
<feature type="transmembrane region" description="Helical" evidence="7">
    <location>
        <begin position="240"/>
        <end position="260"/>
    </location>
</feature>
<evidence type="ECO:0000313" key="8">
    <source>
        <dbReference type="EMBL" id="APT34663.1"/>
    </source>
</evidence>
<dbReference type="KEGG" id="mphy:MCBMB27_05372"/>
<feature type="transmembrane region" description="Helical" evidence="7">
    <location>
        <begin position="211"/>
        <end position="234"/>
    </location>
</feature>